<name>A0AAX4P9R9_9CHLO</name>
<keyword evidence="1" id="KW-0694">RNA-binding</keyword>
<evidence type="ECO:0000259" key="3">
    <source>
        <dbReference type="PROSITE" id="PS50102"/>
    </source>
</evidence>
<feature type="compositionally biased region" description="Basic and acidic residues" evidence="2">
    <location>
        <begin position="88"/>
        <end position="117"/>
    </location>
</feature>
<feature type="region of interest" description="Disordered" evidence="2">
    <location>
        <begin position="202"/>
        <end position="326"/>
    </location>
</feature>
<evidence type="ECO:0000313" key="4">
    <source>
        <dbReference type="EMBL" id="WZN62494.1"/>
    </source>
</evidence>
<dbReference type="PROSITE" id="PS50102">
    <property type="entry name" value="RRM"/>
    <property type="match status" value="1"/>
</dbReference>
<dbReference type="AlphaFoldDB" id="A0AAX4P9R9"/>
<feature type="region of interest" description="Disordered" evidence="2">
    <location>
        <begin position="682"/>
        <end position="729"/>
    </location>
</feature>
<organism evidence="4 5">
    <name type="scientific">Chloropicon roscoffensis</name>
    <dbReference type="NCBI Taxonomy" id="1461544"/>
    <lineage>
        <taxon>Eukaryota</taxon>
        <taxon>Viridiplantae</taxon>
        <taxon>Chlorophyta</taxon>
        <taxon>Chloropicophyceae</taxon>
        <taxon>Chloropicales</taxon>
        <taxon>Chloropicaceae</taxon>
        <taxon>Chloropicon</taxon>
    </lineage>
</organism>
<gene>
    <name evidence="4" type="ORF">HKI87_06g40310</name>
</gene>
<feature type="compositionally biased region" description="Basic and acidic residues" evidence="2">
    <location>
        <begin position="277"/>
        <end position="291"/>
    </location>
</feature>
<feature type="region of interest" description="Disordered" evidence="2">
    <location>
        <begin position="41"/>
        <end position="117"/>
    </location>
</feature>
<keyword evidence="5" id="KW-1185">Reference proteome</keyword>
<dbReference type="InterPro" id="IPR000504">
    <property type="entry name" value="RRM_dom"/>
</dbReference>
<dbReference type="EMBL" id="CP151506">
    <property type="protein sequence ID" value="WZN62494.1"/>
    <property type="molecule type" value="Genomic_DNA"/>
</dbReference>
<dbReference type="GO" id="GO:0003723">
    <property type="term" value="F:RNA binding"/>
    <property type="evidence" value="ECO:0007669"/>
    <property type="project" value="UniProtKB-UniRule"/>
</dbReference>
<dbReference type="Pfam" id="PF00076">
    <property type="entry name" value="RRM_1"/>
    <property type="match status" value="1"/>
</dbReference>
<accession>A0AAX4P9R9</accession>
<proteinExistence type="predicted"/>
<evidence type="ECO:0000313" key="5">
    <source>
        <dbReference type="Proteomes" id="UP001472866"/>
    </source>
</evidence>
<evidence type="ECO:0000256" key="2">
    <source>
        <dbReference type="SAM" id="MobiDB-lite"/>
    </source>
</evidence>
<dbReference type="Gene3D" id="3.30.70.330">
    <property type="match status" value="1"/>
</dbReference>
<reference evidence="4 5" key="1">
    <citation type="submission" date="2024-03" db="EMBL/GenBank/DDBJ databases">
        <title>Complete genome sequence of the green alga Chloropicon roscoffensis RCC1871.</title>
        <authorList>
            <person name="Lemieux C."/>
            <person name="Pombert J.-F."/>
            <person name="Otis C."/>
            <person name="Turmel M."/>
        </authorList>
    </citation>
    <scope>NUCLEOTIDE SEQUENCE [LARGE SCALE GENOMIC DNA]</scope>
    <source>
        <strain evidence="4 5">RCC1871</strain>
    </source>
</reference>
<dbReference type="Proteomes" id="UP001472866">
    <property type="component" value="Chromosome 06"/>
</dbReference>
<sequence>MGSEKTEKALQTLKKWRDDGVITEQKYATYSTKALDLWLERQSEGEGGDRGQAPDAAEGTSSGRGREVSGQGSEAQLVATAATLSALRRSEGVAAERSDSGPKASEGRHDDDDVGRRVMEVCRQPKAIDARKVKEMFRGVGTVTEAVVHNQDGSPKARATFRVTFADSSQAERAVKTMHGKQVEGIGNIGVKMLAPKKEVVSMAVDQRPERAAGEAGPSTSGGAKAAGTDGPGPSKRPRPEGEGDERPERAAGEAGPSTSGGAKAAGADGPGPSKRPRPEGEGDERPERAAGEAGPSASGGAKAAGADGPGPSKRPRLPKWNEGEEYQHMRSKCGLSFNRLATAISILGLESEDFDTADKMSQIETVMSCVGNVVEGSQEYKFLKKTLEATGIEKHNTGLFCLLVYNLLSVGEGGQGHNNIVQAYISKIKENVLVLKQIAPVQEGVVEVHAETDRAGEGSLSSTRIAAPVQEQGDVHAETDMAGEGTSSGTKKFTAGEVDELFWKEIGPFVESLENDSTNALAAFKEARKFDSKEGWRGILKKEDFFTLLTCYKFLTCGFVKEDLAPPSFFTHKDKTKLDKYKFEVYKKTYLGLDDKNESPARKKLQDLLGFWPEIWQDYTMPKTSQRPLHKVLAGSSSKNILMQKLRKQRTAAEVVRAWAPSVKGWMALWTEIFKAESSIIEEPQEPDPAETDLAGEGTSKGTKNFEDPDQLPTLAGACPSPEWNKYK</sequence>
<feature type="compositionally biased region" description="Low complexity" evidence="2">
    <location>
        <begin position="253"/>
        <end position="273"/>
    </location>
</feature>
<feature type="compositionally biased region" description="Low complexity" evidence="2">
    <location>
        <begin position="292"/>
        <end position="312"/>
    </location>
</feature>
<dbReference type="InterPro" id="IPR035979">
    <property type="entry name" value="RBD_domain_sf"/>
</dbReference>
<dbReference type="InterPro" id="IPR012677">
    <property type="entry name" value="Nucleotide-bd_a/b_plait_sf"/>
</dbReference>
<evidence type="ECO:0000256" key="1">
    <source>
        <dbReference type="PROSITE-ProRule" id="PRU00176"/>
    </source>
</evidence>
<dbReference type="SUPFAM" id="SSF54928">
    <property type="entry name" value="RNA-binding domain, RBD"/>
    <property type="match status" value="1"/>
</dbReference>
<feature type="compositionally biased region" description="Basic and acidic residues" evidence="2">
    <location>
        <begin position="238"/>
        <end position="252"/>
    </location>
</feature>
<dbReference type="CDD" id="cd00590">
    <property type="entry name" value="RRM_SF"/>
    <property type="match status" value="1"/>
</dbReference>
<feature type="domain" description="RRM" evidence="3">
    <location>
        <begin position="117"/>
        <end position="185"/>
    </location>
</feature>
<protein>
    <recommendedName>
        <fullName evidence="3">RRM domain-containing protein</fullName>
    </recommendedName>
</protein>